<evidence type="ECO:0000256" key="2">
    <source>
        <dbReference type="SAM" id="Phobius"/>
    </source>
</evidence>
<feature type="transmembrane region" description="Helical" evidence="2">
    <location>
        <begin position="184"/>
        <end position="211"/>
    </location>
</feature>
<evidence type="ECO:0000256" key="1">
    <source>
        <dbReference type="SAM" id="MobiDB-lite"/>
    </source>
</evidence>
<keyword evidence="2" id="KW-0812">Transmembrane</keyword>
<dbReference type="VEuPathDB" id="VectorBase:AATE011196"/>
<keyword evidence="2" id="KW-0472">Membrane</keyword>
<dbReference type="EnsemblMetazoa" id="AATE011196-RA">
    <property type="protein sequence ID" value="AATE011196-PA.1"/>
    <property type="gene ID" value="AATE011196"/>
</dbReference>
<feature type="transmembrane region" description="Helical" evidence="2">
    <location>
        <begin position="74"/>
        <end position="95"/>
    </location>
</feature>
<protein>
    <submittedName>
        <fullName evidence="3">Uncharacterized protein</fullName>
    </submittedName>
</protein>
<proteinExistence type="predicted"/>
<keyword evidence="2" id="KW-1133">Transmembrane helix</keyword>
<dbReference type="AlphaFoldDB" id="A0A182J4I8"/>
<feature type="transmembrane region" description="Helical" evidence="2">
    <location>
        <begin position="217"/>
        <end position="236"/>
    </location>
</feature>
<accession>A0A182J4I8</accession>
<organism evidence="3">
    <name type="scientific">Anopheles atroparvus</name>
    <name type="common">European mosquito</name>
    <dbReference type="NCBI Taxonomy" id="41427"/>
    <lineage>
        <taxon>Eukaryota</taxon>
        <taxon>Metazoa</taxon>
        <taxon>Ecdysozoa</taxon>
        <taxon>Arthropoda</taxon>
        <taxon>Hexapoda</taxon>
        <taxon>Insecta</taxon>
        <taxon>Pterygota</taxon>
        <taxon>Neoptera</taxon>
        <taxon>Endopterygota</taxon>
        <taxon>Diptera</taxon>
        <taxon>Nematocera</taxon>
        <taxon>Culicoidea</taxon>
        <taxon>Culicidae</taxon>
        <taxon>Anophelinae</taxon>
        <taxon>Anopheles</taxon>
    </lineage>
</organism>
<reference evidence="3" key="1">
    <citation type="submission" date="2022-08" db="UniProtKB">
        <authorList>
            <consortium name="EnsemblMetazoa"/>
        </authorList>
    </citation>
    <scope>IDENTIFICATION</scope>
    <source>
        <strain evidence="3">EBRO</strain>
    </source>
</reference>
<name>A0A182J4I8_ANOAO</name>
<evidence type="ECO:0000313" key="3">
    <source>
        <dbReference type="EnsemblMetazoa" id="AATE011196-PA.1"/>
    </source>
</evidence>
<sequence length="246" mass="25393">CDATHRTTGRAVPIRTKWRNCSGPRDCLGSGEVEECAQCRIKIDNPFAGRGPRVRAAGQVVTSCGCARASKMCVHGSLIVLLSVAGTVVLGLTLATPVPSERRDTPSGAAELVRQAPVVLLAPDRRGLQHRSVAEGTGGLEDLQTSVARTRSRRRTQHPDESNMESSISLWEWLKGRDKPEDSCMLMAIGGVASGGFLTGAFVGAGIGSIFTGPGAIVGGIVGGLVGMFGGLSVGARAGAVACESV</sequence>
<feature type="region of interest" description="Disordered" evidence="1">
    <location>
        <begin position="133"/>
        <end position="163"/>
    </location>
</feature>